<keyword evidence="3" id="KW-1185">Reference proteome</keyword>
<feature type="region of interest" description="Disordered" evidence="1">
    <location>
        <begin position="26"/>
        <end position="50"/>
    </location>
</feature>
<evidence type="ECO:0000313" key="3">
    <source>
        <dbReference type="Proteomes" id="UP001419268"/>
    </source>
</evidence>
<evidence type="ECO:0000256" key="1">
    <source>
        <dbReference type="SAM" id="MobiDB-lite"/>
    </source>
</evidence>
<organism evidence="2 3">
    <name type="scientific">Stephania cephalantha</name>
    <dbReference type="NCBI Taxonomy" id="152367"/>
    <lineage>
        <taxon>Eukaryota</taxon>
        <taxon>Viridiplantae</taxon>
        <taxon>Streptophyta</taxon>
        <taxon>Embryophyta</taxon>
        <taxon>Tracheophyta</taxon>
        <taxon>Spermatophyta</taxon>
        <taxon>Magnoliopsida</taxon>
        <taxon>Ranunculales</taxon>
        <taxon>Menispermaceae</taxon>
        <taxon>Menispermoideae</taxon>
        <taxon>Cissampelideae</taxon>
        <taxon>Stephania</taxon>
    </lineage>
</organism>
<proteinExistence type="predicted"/>
<sequence length="50" mass="5642">MGQSNRVLLEGHLQRWQYLLLEGKMATPSGPAGGPRNYKAHPFRDYSQGK</sequence>
<dbReference type="Proteomes" id="UP001419268">
    <property type="component" value="Unassembled WGS sequence"/>
</dbReference>
<dbReference type="AlphaFoldDB" id="A0AAP0NNQ5"/>
<evidence type="ECO:0000313" key="2">
    <source>
        <dbReference type="EMBL" id="KAK9112345.1"/>
    </source>
</evidence>
<protein>
    <submittedName>
        <fullName evidence="2">Uncharacterized protein</fullName>
    </submittedName>
</protein>
<gene>
    <name evidence="2" type="ORF">Scep_019864</name>
</gene>
<reference evidence="2 3" key="1">
    <citation type="submission" date="2024-01" db="EMBL/GenBank/DDBJ databases">
        <title>Genome assemblies of Stephania.</title>
        <authorList>
            <person name="Yang L."/>
        </authorList>
    </citation>
    <scope>NUCLEOTIDE SEQUENCE [LARGE SCALE GENOMIC DNA]</scope>
    <source>
        <strain evidence="2">JXDWG</strain>
        <tissue evidence="2">Leaf</tissue>
    </source>
</reference>
<dbReference type="EMBL" id="JBBNAG010000008">
    <property type="protein sequence ID" value="KAK9112345.1"/>
    <property type="molecule type" value="Genomic_DNA"/>
</dbReference>
<comment type="caution">
    <text evidence="2">The sequence shown here is derived from an EMBL/GenBank/DDBJ whole genome shotgun (WGS) entry which is preliminary data.</text>
</comment>
<name>A0AAP0NNQ5_9MAGN</name>
<accession>A0AAP0NNQ5</accession>